<feature type="binding site" evidence="13">
    <location>
        <position position="106"/>
    </location>
    <ligand>
        <name>Mg(2+)</name>
        <dbReference type="ChEBI" id="CHEBI:18420"/>
        <label>1</label>
    </ligand>
</feature>
<evidence type="ECO:0000256" key="3">
    <source>
        <dbReference type="ARBA" id="ARBA00012453"/>
    </source>
</evidence>
<dbReference type="GO" id="GO:0019144">
    <property type="term" value="F:ADP-sugar diphosphatase activity"/>
    <property type="evidence" value="ECO:0007669"/>
    <property type="project" value="TreeGrafter"/>
</dbReference>
<accession>A0A5C8PV28</accession>
<comment type="similarity">
    <text evidence="2">Belongs to the Nudix hydrolase family. NudF subfamily.</text>
</comment>
<feature type="domain" description="Nudix hydrolase" evidence="16">
    <location>
        <begin position="49"/>
        <end position="187"/>
    </location>
</feature>
<comment type="cofactor">
    <cofactor evidence="1 13">
        <name>Mg(2+)</name>
        <dbReference type="ChEBI" id="CHEBI:18420"/>
    </cofactor>
</comment>
<evidence type="ECO:0000313" key="18">
    <source>
        <dbReference type="Proteomes" id="UP000321638"/>
    </source>
</evidence>
<dbReference type="RefSeq" id="WP_147845618.1">
    <property type="nucleotide sequence ID" value="NZ_VDUZ01000003.1"/>
</dbReference>
<keyword evidence="7 13" id="KW-0460">Magnesium</keyword>
<dbReference type="SUPFAM" id="SSF55811">
    <property type="entry name" value="Nudix"/>
    <property type="match status" value="1"/>
</dbReference>
<dbReference type="InterPro" id="IPR020084">
    <property type="entry name" value="NUDIX_hydrolase_CS"/>
</dbReference>
<dbReference type="PANTHER" id="PTHR11839">
    <property type="entry name" value="UDP/ADP-SUGAR PYROPHOSPHATASE"/>
    <property type="match status" value="1"/>
</dbReference>
<evidence type="ECO:0000256" key="2">
    <source>
        <dbReference type="ARBA" id="ARBA00007482"/>
    </source>
</evidence>
<evidence type="ECO:0000256" key="11">
    <source>
        <dbReference type="ARBA" id="ARBA00033056"/>
    </source>
</evidence>
<dbReference type="Proteomes" id="UP000321638">
    <property type="component" value="Unassembled WGS sequence"/>
</dbReference>
<evidence type="ECO:0000256" key="1">
    <source>
        <dbReference type="ARBA" id="ARBA00001946"/>
    </source>
</evidence>
<keyword evidence="6 15" id="KW-0378">Hydrolase</keyword>
<dbReference type="Gene3D" id="3.90.79.10">
    <property type="entry name" value="Nucleoside Triphosphate Pyrophosphohydrolase"/>
    <property type="match status" value="1"/>
</dbReference>
<dbReference type="EC" id="3.6.1.13" evidence="3"/>
<dbReference type="AlphaFoldDB" id="A0A5C8PV28"/>
<dbReference type="InterPro" id="IPR020476">
    <property type="entry name" value="Nudix_hydrolase"/>
</dbReference>
<dbReference type="OrthoDB" id="5292471at2"/>
<sequence>MADAPPDEKVVSVTRRVAFQGYFRIGEYRFRHSLFQGGVSGEIKREVFERGHAAAVLPYDPVLDRVVLVRQFRAGAYAAGRHPWLWETVAGIIEEGETAEDVVRREAQEEAGLELGALLPVHTWLNSPGGASETTAGFCGRVDARGAGGVHGLPDEGEDILVRSFTLDEAKALLASGEVGSATGIVILQWLLLNRDFVRSSWT</sequence>
<feature type="binding site" evidence="13">
    <location>
        <position position="90"/>
    </location>
    <ligand>
        <name>Mg(2+)</name>
        <dbReference type="ChEBI" id="CHEBI:18420"/>
        <label>1</label>
    </ligand>
</feature>
<evidence type="ECO:0000256" key="13">
    <source>
        <dbReference type="PIRSR" id="PIRSR604385-2"/>
    </source>
</evidence>
<dbReference type="InterPro" id="IPR000086">
    <property type="entry name" value="NUDIX_hydrolase_dom"/>
</dbReference>
<dbReference type="PRINTS" id="PR00502">
    <property type="entry name" value="NUDIXFAMILY"/>
</dbReference>
<evidence type="ECO:0000256" key="15">
    <source>
        <dbReference type="RuleBase" id="RU003476"/>
    </source>
</evidence>
<comment type="catalytic activity">
    <reaction evidence="12">
        <text>ADP-D-ribose + H2O = D-ribose 5-phosphate + AMP + 2 H(+)</text>
        <dbReference type="Rhea" id="RHEA:10412"/>
        <dbReference type="ChEBI" id="CHEBI:15377"/>
        <dbReference type="ChEBI" id="CHEBI:15378"/>
        <dbReference type="ChEBI" id="CHEBI:57967"/>
        <dbReference type="ChEBI" id="CHEBI:78346"/>
        <dbReference type="ChEBI" id="CHEBI:456215"/>
        <dbReference type="EC" id="3.6.1.13"/>
    </reaction>
</comment>
<feature type="short sequence motif" description="Nudix box" evidence="14">
    <location>
        <begin position="91"/>
        <end position="113"/>
    </location>
</feature>
<name>A0A5C8PV28_9HYPH</name>
<dbReference type="NCBIfam" id="TIGR00052">
    <property type="entry name" value="nudix-type nucleoside diphosphatase, YffH/AdpP family"/>
    <property type="match status" value="1"/>
</dbReference>
<evidence type="ECO:0000256" key="12">
    <source>
        <dbReference type="ARBA" id="ARBA00049546"/>
    </source>
</evidence>
<dbReference type="Pfam" id="PF00293">
    <property type="entry name" value="NUDIX"/>
    <property type="match status" value="1"/>
</dbReference>
<dbReference type="PROSITE" id="PS51462">
    <property type="entry name" value="NUDIX"/>
    <property type="match status" value="1"/>
</dbReference>
<dbReference type="InterPro" id="IPR004385">
    <property type="entry name" value="NDP_pyrophosphatase"/>
</dbReference>
<gene>
    <name evidence="17" type="ORF">FHP25_04055</name>
</gene>
<feature type="binding site" evidence="13">
    <location>
        <position position="110"/>
    </location>
    <ligand>
        <name>Mg(2+)</name>
        <dbReference type="ChEBI" id="CHEBI:18420"/>
        <label>1</label>
    </ligand>
</feature>
<feature type="binding site" evidence="13">
    <location>
        <position position="158"/>
    </location>
    <ligand>
        <name>Mg(2+)</name>
        <dbReference type="ChEBI" id="CHEBI:18420"/>
        <label>1</label>
    </ligand>
</feature>
<evidence type="ECO:0000256" key="9">
    <source>
        <dbReference type="ARBA" id="ARBA00030162"/>
    </source>
</evidence>
<comment type="function">
    <text evidence="8">Acts on ADP-mannose and ADP-glucose as well as ADP-ribose. Prevents glycogen biosynthesis. The reaction catalyzed by this enzyme is a limiting step of the gluconeogenic process.</text>
</comment>
<evidence type="ECO:0000256" key="6">
    <source>
        <dbReference type="ARBA" id="ARBA00022801"/>
    </source>
</evidence>
<evidence type="ECO:0000256" key="10">
    <source>
        <dbReference type="ARBA" id="ARBA00030308"/>
    </source>
</evidence>
<comment type="caution">
    <text evidence="17">The sequence shown here is derived from an EMBL/GenBank/DDBJ whole genome shotgun (WGS) entry which is preliminary data.</text>
</comment>
<dbReference type="PANTHER" id="PTHR11839:SF5">
    <property type="entry name" value="ADP-RIBOSE PYROPHOSPHATASE"/>
    <property type="match status" value="1"/>
</dbReference>
<dbReference type="GO" id="GO:0006753">
    <property type="term" value="P:nucleoside phosphate metabolic process"/>
    <property type="evidence" value="ECO:0007669"/>
    <property type="project" value="TreeGrafter"/>
</dbReference>
<keyword evidence="18" id="KW-1185">Reference proteome</keyword>
<dbReference type="EMBL" id="VDUZ01000003">
    <property type="protein sequence ID" value="TXL81710.1"/>
    <property type="molecule type" value="Genomic_DNA"/>
</dbReference>
<reference evidence="17 18" key="1">
    <citation type="submission" date="2019-06" db="EMBL/GenBank/DDBJ databases">
        <title>New taxonomy in bacterial strain CC-CFT640, isolated from vineyard.</title>
        <authorList>
            <person name="Lin S.-Y."/>
            <person name="Tsai C.-F."/>
            <person name="Young C.-C."/>
        </authorList>
    </citation>
    <scope>NUCLEOTIDE SEQUENCE [LARGE SCALE GENOMIC DNA]</scope>
    <source>
        <strain evidence="17 18">CC-CFT640</strain>
    </source>
</reference>
<dbReference type="PROSITE" id="PS00893">
    <property type="entry name" value="NUDIX_BOX"/>
    <property type="match status" value="1"/>
</dbReference>
<evidence type="ECO:0000256" key="7">
    <source>
        <dbReference type="ARBA" id="ARBA00022842"/>
    </source>
</evidence>
<dbReference type="CDD" id="cd24155">
    <property type="entry name" value="NUDIX_ADPRase"/>
    <property type="match status" value="1"/>
</dbReference>
<proteinExistence type="inferred from homology"/>
<dbReference type="GO" id="GO:0046872">
    <property type="term" value="F:metal ion binding"/>
    <property type="evidence" value="ECO:0007669"/>
    <property type="project" value="UniProtKB-KW"/>
</dbReference>
<evidence type="ECO:0000259" key="16">
    <source>
        <dbReference type="PROSITE" id="PS51462"/>
    </source>
</evidence>
<dbReference type="GO" id="GO:0047631">
    <property type="term" value="F:ADP-ribose diphosphatase activity"/>
    <property type="evidence" value="ECO:0007669"/>
    <property type="project" value="UniProtKB-EC"/>
</dbReference>
<evidence type="ECO:0000256" key="14">
    <source>
        <dbReference type="PIRSR" id="PIRSR604385-3"/>
    </source>
</evidence>
<evidence type="ECO:0000256" key="4">
    <source>
        <dbReference type="ARBA" id="ARBA00013297"/>
    </source>
</evidence>
<evidence type="ECO:0000256" key="8">
    <source>
        <dbReference type="ARBA" id="ARBA00025164"/>
    </source>
</evidence>
<evidence type="ECO:0000256" key="5">
    <source>
        <dbReference type="ARBA" id="ARBA00022723"/>
    </source>
</evidence>
<protein>
    <recommendedName>
        <fullName evidence="4">ADP-ribose pyrophosphatase</fullName>
        <ecNumber evidence="3">3.6.1.13</ecNumber>
    </recommendedName>
    <alternativeName>
        <fullName evidence="9">ADP-ribose diphosphatase</fullName>
    </alternativeName>
    <alternativeName>
        <fullName evidence="11">ADP-ribose phosphohydrolase</fullName>
    </alternativeName>
    <alternativeName>
        <fullName evidence="10">Adenosine diphosphoribose pyrophosphatase</fullName>
    </alternativeName>
</protein>
<dbReference type="InterPro" id="IPR015797">
    <property type="entry name" value="NUDIX_hydrolase-like_dom_sf"/>
</dbReference>
<dbReference type="GO" id="GO:0005829">
    <property type="term" value="C:cytosol"/>
    <property type="evidence" value="ECO:0007669"/>
    <property type="project" value="TreeGrafter"/>
</dbReference>
<organism evidence="17 18">
    <name type="scientific">Vineibacter terrae</name>
    <dbReference type="NCBI Taxonomy" id="2586908"/>
    <lineage>
        <taxon>Bacteria</taxon>
        <taxon>Pseudomonadati</taxon>
        <taxon>Pseudomonadota</taxon>
        <taxon>Alphaproteobacteria</taxon>
        <taxon>Hyphomicrobiales</taxon>
        <taxon>Vineibacter</taxon>
    </lineage>
</organism>
<evidence type="ECO:0000313" key="17">
    <source>
        <dbReference type="EMBL" id="TXL81710.1"/>
    </source>
</evidence>
<dbReference type="GO" id="GO:0019693">
    <property type="term" value="P:ribose phosphate metabolic process"/>
    <property type="evidence" value="ECO:0007669"/>
    <property type="project" value="TreeGrafter"/>
</dbReference>
<keyword evidence="5 13" id="KW-0479">Metal-binding</keyword>